<feature type="region of interest" description="Disordered" evidence="1">
    <location>
        <begin position="67"/>
        <end position="86"/>
    </location>
</feature>
<protein>
    <submittedName>
        <fullName evidence="2">Uncharacterized protein</fullName>
    </submittedName>
</protein>
<evidence type="ECO:0000313" key="3">
    <source>
        <dbReference type="Proteomes" id="UP000179145"/>
    </source>
</evidence>
<name>A0A1D8UT64_9PROT</name>
<accession>A0A1D8UT64</accession>
<organism evidence="2 3">
    <name type="scientific">Kozakia baliensis</name>
    <dbReference type="NCBI Taxonomy" id="153496"/>
    <lineage>
        <taxon>Bacteria</taxon>
        <taxon>Pseudomonadati</taxon>
        <taxon>Pseudomonadota</taxon>
        <taxon>Alphaproteobacteria</taxon>
        <taxon>Acetobacterales</taxon>
        <taxon>Acetobacteraceae</taxon>
        <taxon>Kozakia</taxon>
    </lineage>
</organism>
<dbReference type="AlphaFoldDB" id="A0A1D8UT64"/>
<evidence type="ECO:0000256" key="1">
    <source>
        <dbReference type="SAM" id="MobiDB-lite"/>
    </source>
</evidence>
<dbReference type="EMBL" id="CP014674">
    <property type="protein sequence ID" value="AOX16677.1"/>
    <property type="molecule type" value="Genomic_DNA"/>
</dbReference>
<dbReference type="Proteomes" id="UP000179145">
    <property type="component" value="Chromosome"/>
</dbReference>
<sequence length="86" mass="10220">MICRVNHDTKSINAQKCWHDLLYHCRLFFNQNRAAENEEARLLLSIRNRHQARQTKIKNSQKPLTIQTHAKNLPRSETTSQQRIII</sequence>
<gene>
    <name evidence="2" type="ORF">A0U89_05540</name>
</gene>
<dbReference type="KEGG" id="kba:A0U89_05540"/>
<reference evidence="2 3" key="1">
    <citation type="journal article" date="2016" name="Microb. Cell Fact.">
        <title>Dissection of exopolysaccharide biosynthesis in Kozakia baliensis.</title>
        <authorList>
            <person name="Brandt J.U."/>
            <person name="Jakob F."/>
            <person name="Behr J."/>
            <person name="Geissler A.J."/>
            <person name="Vogel R.F."/>
        </authorList>
    </citation>
    <scope>NUCLEOTIDE SEQUENCE [LARGE SCALE GENOMIC DNA]</scope>
    <source>
        <strain evidence="2 3">DSM 14400</strain>
    </source>
</reference>
<evidence type="ECO:0000313" key="2">
    <source>
        <dbReference type="EMBL" id="AOX16677.1"/>
    </source>
</evidence>
<proteinExistence type="predicted"/>
<keyword evidence="3" id="KW-1185">Reference proteome</keyword>